<proteinExistence type="predicted"/>
<dbReference type="EMBL" id="AP013066">
    <property type="protein sequence ID" value="BAN34917.1"/>
    <property type="molecule type" value="Genomic_DNA"/>
</dbReference>
<dbReference type="InterPro" id="IPR038729">
    <property type="entry name" value="Rad50/SbcC_AAA"/>
</dbReference>
<dbReference type="GO" id="GO:0016887">
    <property type="term" value="F:ATP hydrolysis activity"/>
    <property type="evidence" value="ECO:0007669"/>
    <property type="project" value="InterPro"/>
</dbReference>
<dbReference type="SUPFAM" id="SSF52540">
    <property type="entry name" value="P-loop containing nucleoside triphosphate hydrolases"/>
    <property type="match status" value="1"/>
</dbReference>
<evidence type="ECO:0000259" key="2">
    <source>
        <dbReference type="Pfam" id="PF13476"/>
    </source>
</evidence>
<protein>
    <submittedName>
        <fullName evidence="3">ATPase involved in DNA repair</fullName>
    </submittedName>
</protein>
<keyword evidence="4" id="KW-1185">Reference proteome</keyword>
<dbReference type="OrthoDB" id="9795626at2"/>
<dbReference type="STRING" id="1163617.SCD_n01081"/>
<dbReference type="KEGG" id="sdr:SCD_n01081"/>
<dbReference type="GO" id="GO:0006302">
    <property type="term" value="P:double-strand break repair"/>
    <property type="evidence" value="ECO:0007669"/>
    <property type="project" value="InterPro"/>
</dbReference>
<evidence type="ECO:0000256" key="1">
    <source>
        <dbReference type="SAM" id="Coils"/>
    </source>
</evidence>
<dbReference type="PANTHER" id="PTHR32114">
    <property type="entry name" value="ABC TRANSPORTER ABCH.3"/>
    <property type="match status" value="1"/>
</dbReference>
<dbReference type="HOGENOM" id="CLU_024631_0_0_4"/>
<organism evidence="3 4">
    <name type="scientific">Sulfuricella denitrificans (strain DSM 22764 / NBRC 105220 / skB26)</name>
    <dbReference type="NCBI Taxonomy" id="1163617"/>
    <lineage>
        <taxon>Bacteria</taxon>
        <taxon>Pseudomonadati</taxon>
        <taxon>Pseudomonadota</taxon>
        <taxon>Betaproteobacteria</taxon>
        <taxon>Nitrosomonadales</taxon>
        <taxon>Sulfuricellaceae</taxon>
        <taxon>Sulfuricella</taxon>
    </lineage>
</organism>
<dbReference type="InterPro" id="IPR017599">
    <property type="entry name" value="DNA_S_DndD"/>
</dbReference>
<dbReference type="InterPro" id="IPR027417">
    <property type="entry name" value="P-loop_NTPase"/>
</dbReference>
<dbReference type="RefSeq" id="WP_009206134.1">
    <property type="nucleotide sequence ID" value="NC_022357.1"/>
</dbReference>
<name>S6B2L4_SULDS</name>
<feature type="domain" description="Rad50/SbcC-type AAA" evidence="2">
    <location>
        <begin position="5"/>
        <end position="261"/>
    </location>
</feature>
<sequence length="676" mass="76314">MLIKKLTLCDFGLFQGQHEIDLAPRQKYGATRPIVLFGGLNGAGKTTILTAIRLAIYGRQAIGYGTTQKAYEEYLNSKIHRVRNALVEPSGAHVILEFIYYKLGTPIKYEVRRSWVISGKQIKETLTIFQDGKVISDFTSEQCQAFLNELIPLGVSDLFFFDGEKIASLAEDGGDVALRDAIRKLLGLDIIERLKSDLHLYVRRQTNNALPEDSKAQLEQLDTEYKQAKERIQEAERKAAQEIRHKIAESEAQLYKLEESLASKGGAWAVSRGTLKNRREQLITKKKALEAEVRDALNELYPLSLASKLLSQLNSQINLERQFKEWDVIATAITQRIETLKTTVKKYVPEVSNTQAIQEINHLFQDLTVRPDDLKNVKLVHDLSSKDYGQLEAWIHGALTTAVAEMKARKTKLHQVDEELANISVQIDRAPDESALKADLDAIKKKNTEIVTLKVEHNHVLEQGRRETWKAIELVRKMRKLEEALEQGSDENVGVLLAKNSREVLADFSSEMTKRKIEKLEQEFAATFSRLARKDDAIVSAKIDPANFEVHLSNKKGQSIPKNDLSAGEKQIYAIAMLEALAHTSGRKLPIIIDTPLGRLDSHHRGKLVDNYFPRASHQVIILSTDTEVDAKFYQGLSSHISHSYHIRYDAIEGCSSLEEGYFWKSLDNEEGAHVA</sequence>
<evidence type="ECO:0000313" key="3">
    <source>
        <dbReference type="EMBL" id="BAN34917.1"/>
    </source>
</evidence>
<gene>
    <name evidence="3" type="ORF">SCD_n01081</name>
</gene>
<accession>S6B2L4</accession>
<feature type="coiled-coil region" evidence="1">
    <location>
        <begin position="218"/>
        <end position="299"/>
    </location>
</feature>
<evidence type="ECO:0000313" key="4">
    <source>
        <dbReference type="Proteomes" id="UP000015559"/>
    </source>
</evidence>
<keyword evidence="1" id="KW-0175">Coiled coil</keyword>
<dbReference type="AlphaFoldDB" id="S6B2L4"/>
<dbReference type="PANTHER" id="PTHR32114:SF2">
    <property type="entry name" value="ABC TRANSPORTER ABCH.3"/>
    <property type="match status" value="1"/>
</dbReference>
<dbReference type="Pfam" id="PF13476">
    <property type="entry name" value="AAA_23"/>
    <property type="match status" value="1"/>
</dbReference>
<dbReference type="Gene3D" id="3.40.50.300">
    <property type="entry name" value="P-loop containing nucleotide triphosphate hydrolases"/>
    <property type="match status" value="2"/>
</dbReference>
<dbReference type="NCBIfam" id="TIGR03185">
    <property type="entry name" value="DNA_S_dndD"/>
    <property type="match status" value="1"/>
</dbReference>
<reference evidence="3 4" key="1">
    <citation type="journal article" date="2012" name="Appl. Environ. Microbiol.">
        <title>Draft genome sequence of a psychrotolerant sulfur-oxidizing bacterium, Sulfuricella denitrificans skB26, and proteomic insights into cold adaptation.</title>
        <authorList>
            <person name="Watanabe T."/>
            <person name="Kojima H."/>
            <person name="Fukui M."/>
        </authorList>
    </citation>
    <scope>NUCLEOTIDE SEQUENCE [LARGE SCALE GENOMIC DNA]</scope>
    <source>
        <strain evidence="4">skB26</strain>
    </source>
</reference>
<dbReference type="eggNOG" id="COG0419">
    <property type="taxonomic scope" value="Bacteria"/>
</dbReference>
<dbReference type="Proteomes" id="UP000015559">
    <property type="component" value="Chromosome"/>
</dbReference>